<keyword evidence="2 8" id="KW-0812">Transmembrane</keyword>
<evidence type="ECO:0000313" key="10">
    <source>
        <dbReference type="EMBL" id="WZN44860.1"/>
    </source>
</evidence>
<keyword evidence="6 8" id="KW-1133">Transmembrane helix</keyword>
<dbReference type="SFLD" id="SFLDG00002">
    <property type="entry name" value="C1.7:_P-type_atpase_like"/>
    <property type="match status" value="1"/>
</dbReference>
<dbReference type="Pfam" id="PF00702">
    <property type="entry name" value="Hydrolase"/>
    <property type="match status" value="1"/>
</dbReference>
<dbReference type="InterPro" id="IPR023298">
    <property type="entry name" value="ATPase_P-typ_TM_dom_sf"/>
</dbReference>
<keyword evidence="3" id="KW-0547">Nucleotide-binding</keyword>
<evidence type="ECO:0000256" key="7">
    <source>
        <dbReference type="ARBA" id="ARBA00023136"/>
    </source>
</evidence>
<dbReference type="InterPro" id="IPR044492">
    <property type="entry name" value="P_typ_ATPase_HD_dom"/>
</dbReference>
<evidence type="ECO:0000256" key="4">
    <source>
        <dbReference type="ARBA" id="ARBA00022840"/>
    </source>
</evidence>
<name>A0ABZ2YYU3_9BACT</name>
<dbReference type="SMART" id="SM00831">
    <property type="entry name" value="Cation_ATPase_N"/>
    <property type="match status" value="1"/>
</dbReference>
<dbReference type="InterPro" id="IPR018303">
    <property type="entry name" value="ATPase_P-typ_P_site"/>
</dbReference>
<dbReference type="SFLD" id="SFLDS00003">
    <property type="entry name" value="Haloacid_Dehalogenase"/>
    <property type="match status" value="1"/>
</dbReference>
<feature type="domain" description="Cation-transporting P-type ATPase N-terminal" evidence="9">
    <location>
        <begin position="1"/>
        <end position="66"/>
    </location>
</feature>
<sequence>MKQTPQTDQFTGLSDAEAESRLRQYGKNVFRVKQVPRFLVIIWNMVREPMFLLLLTACLLYFILGSVSEGLLMLAAILLVSAIEFFEEARSNKAMKALQAFTAPRARVLRNGKLQEVDTENIVPGDILVLSEGDLVPADATLLLANDLSVNESVITGESMPAARLADQSVFRGTQVNTGQAVAKVTATGNDTELGKLGKKVSETSNPETIIQRQTWRYVKRLAIFGFLAFALVCVLNYIQTNSWAESLLMGLTLAMAAIPEEIPVAFSSFMALGALYMSRRGIIPRQPQVIENLGAVNVLCLDKTGTITENVMRVADVYGENALQFAALASEKHPFDSMEKAILERWGKPLPDMVHEYPLGGRPPMMTHVYDLGGVITATAKGAVERIVRVCKLDAARAAEVTVYADGMAAKGFRVLGVASAVHAGGAFPEDQDGFDWRFEGLVSLQDPPRKNAREVIGALYAAGIDVKLITGDYLATARHIASEVGIRNLEHAESGDSVMAMPEAELKEKVKTVNLFVRMFPDAKVKVVEALKSIGDITAMTGDGVNDGPALKTAHIGIAMGKKGADIARMAADLVITDDNLDRILIAIQQGRKIFTNLRKAIRYIISIHIPIILTATLPLVLGWAYPNIFTPIHVIFLELIMGPTCSIFYEREPAEENLMELPSRGSHMSLFRGNELWISVVQGLAIAAGVLGLYRYYMPSHSLEETRTVVFTALVMANIFLTFADRSFSEHFFHTIRYKNNLVPLVLGASILFLCIIHFVPAVRALFGMTRIPLQDGLLCLGVSFASVAWFEIYKAIRGPKKAA</sequence>
<comment type="subcellular location">
    <subcellularLocation>
        <location evidence="1">Membrane</location>
        <topology evidence="1">Multi-pass membrane protein</topology>
    </subcellularLocation>
</comment>
<evidence type="ECO:0000256" key="6">
    <source>
        <dbReference type="ARBA" id="ARBA00022989"/>
    </source>
</evidence>
<organism evidence="10 11">
    <name type="scientific">Chitinophaga caseinilytica</name>
    <dbReference type="NCBI Taxonomy" id="2267521"/>
    <lineage>
        <taxon>Bacteria</taxon>
        <taxon>Pseudomonadati</taxon>
        <taxon>Bacteroidota</taxon>
        <taxon>Chitinophagia</taxon>
        <taxon>Chitinophagales</taxon>
        <taxon>Chitinophagaceae</taxon>
        <taxon>Chitinophaga</taxon>
    </lineage>
</organism>
<feature type="transmembrane region" description="Helical" evidence="8">
    <location>
        <begin position="222"/>
        <end position="240"/>
    </location>
</feature>
<evidence type="ECO:0000256" key="8">
    <source>
        <dbReference type="SAM" id="Phobius"/>
    </source>
</evidence>
<evidence type="ECO:0000256" key="1">
    <source>
        <dbReference type="ARBA" id="ARBA00004141"/>
    </source>
</evidence>
<dbReference type="Gene3D" id="3.40.1110.10">
    <property type="entry name" value="Calcium-transporting ATPase, cytoplasmic domain N"/>
    <property type="match status" value="2"/>
</dbReference>
<keyword evidence="4" id="KW-0067">ATP-binding</keyword>
<dbReference type="Pfam" id="PF00690">
    <property type="entry name" value="Cation_ATPase_N"/>
    <property type="match status" value="1"/>
</dbReference>
<dbReference type="InterPro" id="IPR001757">
    <property type="entry name" value="P_typ_ATPase"/>
</dbReference>
<dbReference type="InterPro" id="IPR023299">
    <property type="entry name" value="ATPase_P-typ_cyto_dom_N"/>
</dbReference>
<dbReference type="SUPFAM" id="SSF56784">
    <property type="entry name" value="HAD-like"/>
    <property type="match status" value="1"/>
</dbReference>
<dbReference type="SUPFAM" id="SSF81665">
    <property type="entry name" value="Calcium ATPase, transmembrane domain M"/>
    <property type="match status" value="1"/>
</dbReference>
<dbReference type="Proteomes" id="UP001449657">
    <property type="component" value="Chromosome"/>
</dbReference>
<dbReference type="SUPFAM" id="SSF81653">
    <property type="entry name" value="Calcium ATPase, transduction domain A"/>
    <property type="match status" value="1"/>
</dbReference>
<dbReference type="Pfam" id="PF00122">
    <property type="entry name" value="E1-E2_ATPase"/>
    <property type="match status" value="1"/>
</dbReference>
<dbReference type="Gene3D" id="2.70.150.10">
    <property type="entry name" value="Calcium-transporting ATPase, cytoplasmic transduction domain A"/>
    <property type="match status" value="1"/>
</dbReference>
<accession>A0ABZ2YYU3</accession>
<dbReference type="PANTHER" id="PTHR42861">
    <property type="entry name" value="CALCIUM-TRANSPORTING ATPASE"/>
    <property type="match status" value="1"/>
</dbReference>
<dbReference type="SFLD" id="SFLDF00027">
    <property type="entry name" value="p-type_atpase"/>
    <property type="match status" value="1"/>
</dbReference>
<feature type="transmembrane region" description="Helical" evidence="8">
    <location>
        <begin position="603"/>
        <end position="628"/>
    </location>
</feature>
<feature type="transmembrane region" description="Helical" evidence="8">
    <location>
        <begin position="712"/>
        <end position="731"/>
    </location>
</feature>
<dbReference type="InterPro" id="IPR004014">
    <property type="entry name" value="ATPase_P-typ_cation-transptr_N"/>
</dbReference>
<evidence type="ECO:0000313" key="11">
    <source>
        <dbReference type="Proteomes" id="UP001449657"/>
    </source>
</evidence>
<dbReference type="PRINTS" id="PR00120">
    <property type="entry name" value="HATPASE"/>
</dbReference>
<feature type="transmembrane region" description="Helical" evidence="8">
    <location>
        <begin position="775"/>
        <end position="797"/>
    </location>
</feature>
<keyword evidence="5" id="KW-1278">Translocase</keyword>
<dbReference type="InterPro" id="IPR008250">
    <property type="entry name" value="ATPase_P-typ_transduc_dom_A_sf"/>
</dbReference>
<evidence type="ECO:0000256" key="2">
    <source>
        <dbReference type="ARBA" id="ARBA00022692"/>
    </source>
</evidence>
<dbReference type="Gene3D" id="1.20.1110.10">
    <property type="entry name" value="Calcium-transporting ATPase, transmembrane domain"/>
    <property type="match status" value="2"/>
</dbReference>
<dbReference type="Gene3D" id="3.40.50.1000">
    <property type="entry name" value="HAD superfamily/HAD-like"/>
    <property type="match status" value="2"/>
</dbReference>
<dbReference type="InterPro" id="IPR036412">
    <property type="entry name" value="HAD-like_sf"/>
</dbReference>
<evidence type="ECO:0000259" key="9">
    <source>
        <dbReference type="SMART" id="SM00831"/>
    </source>
</evidence>
<gene>
    <name evidence="10" type="ORF">WJU22_18350</name>
</gene>
<proteinExistence type="predicted"/>
<feature type="transmembrane region" description="Helical" evidence="8">
    <location>
        <begin position="679"/>
        <end position="700"/>
    </location>
</feature>
<dbReference type="RefSeq" id="WP_341839622.1">
    <property type="nucleotide sequence ID" value="NZ_CP149792.1"/>
</dbReference>
<dbReference type="EMBL" id="CP150096">
    <property type="protein sequence ID" value="WZN44860.1"/>
    <property type="molecule type" value="Genomic_DNA"/>
</dbReference>
<feature type="transmembrane region" description="Helical" evidence="8">
    <location>
        <begin position="743"/>
        <end position="763"/>
    </location>
</feature>
<feature type="transmembrane region" description="Helical" evidence="8">
    <location>
        <begin position="38"/>
        <end position="64"/>
    </location>
</feature>
<reference evidence="10 11" key="1">
    <citation type="submission" date="2024-03" db="EMBL/GenBank/DDBJ databases">
        <title>Chitinophaga caseinilytica sp. nov., a casein hydrolysing bacterium isolated from forest soil.</title>
        <authorList>
            <person name="Lee D.S."/>
            <person name="Han D.M."/>
            <person name="Baek J.H."/>
            <person name="Choi D.G."/>
            <person name="Jeon J.H."/>
            <person name="Jeon C.O."/>
        </authorList>
    </citation>
    <scope>NUCLEOTIDE SEQUENCE [LARGE SCALE GENOMIC DNA]</scope>
    <source>
        <strain evidence="10 11">KACC 19118</strain>
    </source>
</reference>
<dbReference type="InterPro" id="IPR023214">
    <property type="entry name" value="HAD_sf"/>
</dbReference>
<feature type="transmembrane region" description="Helical" evidence="8">
    <location>
        <begin position="634"/>
        <end position="652"/>
    </location>
</feature>
<feature type="transmembrane region" description="Helical" evidence="8">
    <location>
        <begin position="70"/>
        <end position="86"/>
    </location>
</feature>
<keyword evidence="11" id="KW-1185">Reference proteome</keyword>
<evidence type="ECO:0000256" key="3">
    <source>
        <dbReference type="ARBA" id="ARBA00022741"/>
    </source>
</evidence>
<protein>
    <submittedName>
        <fullName evidence="10">Cation-translocating P-type ATPase</fullName>
    </submittedName>
</protein>
<dbReference type="PROSITE" id="PS00154">
    <property type="entry name" value="ATPASE_E1_E2"/>
    <property type="match status" value="1"/>
</dbReference>
<dbReference type="NCBIfam" id="TIGR01494">
    <property type="entry name" value="ATPase_P-type"/>
    <property type="match status" value="2"/>
</dbReference>
<dbReference type="Pfam" id="PF00689">
    <property type="entry name" value="Cation_ATPase_C"/>
    <property type="match status" value="1"/>
</dbReference>
<keyword evidence="7 8" id="KW-0472">Membrane</keyword>
<evidence type="ECO:0000256" key="5">
    <source>
        <dbReference type="ARBA" id="ARBA00022967"/>
    </source>
</evidence>
<feature type="transmembrane region" description="Helical" evidence="8">
    <location>
        <begin position="252"/>
        <end position="277"/>
    </location>
</feature>
<dbReference type="InterPro" id="IPR006068">
    <property type="entry name" value="ATPase_P-typ_cation-transptr_C"/>
</dbReference>
<dbReference type="InterPro" id="IPR059000">
    <property type="entry name" value="ATPase_P-type_domA"/>
</dbReference>
<dbReference type="PRINTS" id="PR00119">
    <property type="entry name" value="CATATPASE"/>
</dbReference>